<dbReference type="STRING" id="1405.B7492_28055"/>
<dbReference type="RefSeq" id="WP_042980933.1">
    <property type="nucleotide sequence ID" value="NZ_JMQC01000008.1"/>
</dbReference>
<reference evidence="3 5" key="2">
    <citation type="submission" date="2018-08" db="EMBL/GenBank/DDBJ databases">
        <title>Bacillus clarus sp. nov. strain PS00077A.</title>
        <authorList>
            <person name="Mendez Acevedo M."/>
            <person name="Carroll L."/>
            <person name="Mukherjee M."/>
            <person name="Wiedmann M."/>
            <person name="Kovac J."/>
        </authorList>
    </citation>
    <scope>NUCLEOTIDE SEQUENCE [LARGE SCALE GENOMIC DNA]</scope>
    <source>
        <strain evidence="3 5">PS00077A</strain>
    </source>
</reference>
<organism evidence="2 4">
    <name type="scientific">Bacillus clarus</name>
    <dbReference type="NCBI Taxonomy" id="2338372"/>
    <lineage>
        <taxon>Bacteria</taxon>
        <taxon>Bacillati</taxon>
        <taxon>Bacillota</taxon>
        <taxon>Bacilli</taxon>
        <taxon>Bacillales</taxon>
        <taxon>Bacillaceae</taxon>
        <taxon>Bacillus</taxon>
        <taxon>Bacillus cereus group</taxon>
    </lineage>
</organism>
<evidence type="ECO:0000313" key="2">
    <source>
        <dbReference type="EMBL" id="KFN02945.1"/>
    </source>
</evidence>
<dbReference type="EMBL" id="QVOD01000010">
    <property type="protein sequence ID" value="RFT66919.1"/>
    <property type="molecule type" value="Genomic_DNA"/>
</dbReference>
<keyword evidence="1" id="KW-1133">Transmembrane helix</keyword>
<feature type="transmembrane region" description="Helical" evidence="1">
    <location>
        <begin position="80"/>
        <end position="107"/>
    </location>
</feature>
<evidence type="ECO:0000313" key="3">
    <source>
        <dbReference type="EMBL" id="RFT66919.1"/>
    </source>
</evidence>
<keyword evidence="1" id="KW-0812">Transmembrane</keyword>
<dbReference type="Proteomes" id="UP000264294">
    <property type="component" value="Unassembled WGS sequence"/>
</dbReference>
<dbReference type="InterPro" id="IPR019250">
    <property type="entry name" value="DUF2227_metal-bd"/>
</dbReference>
<proteinExistence type="predicted"/>
<dbReference type="AlphaFoldDB" id="A0A090YYB4"/>
<dbReference type="PANTHER" id="PTHR39085">
    <property type="entry name" value="SLL0924 PROTEIN"/>
    <property type="match status" value="1"/>
</dbReference>
<protein>
    <submittedName>
        <fullName evidence="3">Peptidase</fullName>
    </submittedName>
</protein>
<accession>A0A090YYB4</accession>
<sequence>MPSGRTHTKINLLSLPIVLFMLVSYGLTNFDFLVTFAMGFLVGTFFLTPDLDTYSNAYNKWGLLRIFWYPYKKVMPHRSFFTHTIIIGDVIRIAYMLIVFSPFLFLLNVIALDGNLIEIAKAHEVEIVTFVMGIIMASTLHIIADKVNTRRKKLMRKKKKRRRR</sequence>
<gene>
    <name evidence="3" type="ORF">D0U04_10585</name>
    <name evidence="2" type="ORF">DJ93_2187</name>
</gene>
<dbReference type="Pfam" id="PF09988">
    <property type="entry name" value="DUF2227"/>
    <property type="match status" value="1"/>
</dbReference>
<dbReference type="EMBL" id="JMQC01000008">
    <property type="protein sequence ID" value="KFN02945.1"/>
    <property type="molecule type" value="Genomic_DNA"/>
</dbReference>
<feature type="transmembrane region" description="Helical" evidence="1">
    <location>
        <begin position="127"/>
        <end position="147"/>
    </location>
</feature>
<reference evidence="2 4" key="1">
    <citation type="submission" date="2014-04" db="EMBL/GenBank/DDBJ databases">
        <authorList>
            <person name="Bishop-Lilly K.A."/>
            <person name="Broomall S.M."/>
            <person name="Chain P.S."/>
            <person name="Chertkov O."/>
            <person name="Coyne S.R."/>
            <person name="Daligault H.E."/>
            <person name="Davenport K.W."/>
            <person name="Erkkila T."/>
            <person name="Frey K.G."/>
            <person name="Gibbons H.S."/>
            <person name="Gu W."/>
            <person name="Jaissle J."/>
            <person name="Johnson S.L."/>
            <person name="Koroleva G.I."/>
            <person name="Ladner J.T."/>
            <person name="Lo C.-C."/>
            <person name="Minogue T.D."/>
            <person name="Munk C."/>
            <person name="Palacios G.F."/>
            <person name="Redden C.L."/>
            <person name="Rosenzweig C.N."/>
            <person name="Scholz M.B."/>
            <person name="Teshima H."/>
            <person name="Xu Y."/>
        </authorList>
    </citation>
    <scope>NUCLEOTIDE SEQUENCE [LARGE SCALE GENOMIC DNA]</scope>
    <source>
        <strain evidence="2 4">BHP</strain>
    </source>
</reference>
<dbReference type="Proteomes" id="UP000029389">
    <property type="component" value="Unassembled WGS sequence"/>
</dbReference>
<dbReference type="PANTHER" id="PTHR39085:SF1">
    <property type="entry name" value="SLL0924 PROTEIN"/>
    <property type="match status" value="1"/>
</dbReference>
<evidence type="ECO:0000313" key="4">
    <source>
        <dbReference type="Proteomes" id="UP000029389"/>
    </source>
</evidence>
<dbReference type="PATRIC" id="fig|1405.8.peg.2367"/>
<keyword evidence="1" id="KW-0472">Membrane</keyword>
<evidence type="ECO:0000313" key="5">
    <source>
        <dbReference type="Proteomes" id="UP000264294"/>
    </source>
</evidence>
<keyword evidence="5" id="KW-1185">Reference proteome</keyword>
<comment type="caution">
    <text evidence="2">The sequence shown here is derived from an EMBL/GenBank/DDBJ whole genome shotgun (WGS) entry which is preliminary data.</text>
</comment>
<evidence type="ECO:0000256" key="1">
    <source>
        <dbReference type="SAM" id="Phobius"/>
    </source>
</evidence>
<feature type="transmembrane region" description="Helical" evidence="1">
    <location>
        <begin position="12"/>
        <end position="27"/>
    </location>
</feature>
<name>A0A090YYB4_9BACI</name>